<accession>A0A4R1HKE9</accession>
<keyword evidence="1" id="KW-1133">Transmembrane helix</keyword>
<keyword evidence="1" id="KW-0812">Transmembrane</keyword>
<organism evidence="2 3">
    <name type="scientific">Pseudonocardia endophytica</name>
    <dbReference type="NCBI Taxonomy" id="401976"/>
    <lineage>
        <taxon>Bacteria</taxon>
        <taxon>Bacillati</taxon>
        <taxon>Actinomycetota</taxon>
        <taxon>Actinomycetes</taxon>
        <taxon>Pseudonocardiales</taxon>
        <taxon>Pseudonocardiaceae</taxon>
        <taxon>Pseudonocardia</taxon>
    </lineage>
</organism>
<dbReference type="OrthoDB" id="3386194at2"/>
<feature type="transmembrane region" description="Helical" evidence="1">
    <location>
        <begin position="20"/>
        <end position="38"/>
    </location>
</feature>
<comment type="caution">
    <text evidence="2">The sequence shown here is derived from an EMBL/GenBank/DDBJ whole genome shotgun (WGS) entry which is preliminary data.</text>
</comment>
<dbReference type="EMBL" id="SMFZ01000002">
    <property type="protein sequence ID" value="TCK22378.1"/>
    <property type="molecule type" value="Genomic_DNA"/>
</dbReference>
<sequence length="150" mass="15725">MPEPPSGPSAPAGSPTGTRLVVLGAAVVIGSLAAPIATHTWESTAVTGAIGLVALAAMVSGVPQRVGRQIPAGSRSAVGHGDRRRLRWSAAPWFVVFAAITALELGALAYGDRPSFPTLSWLLGPYFVEPVVRFAGYVVWIVAGWWLVRR</sequence>
<dbReference type="RefSeq" id="WP_132431197.1">
    <property type="nucleotide sequence ID" value="NZ_SMFZ01000002.1"/>
</dbReference>
<evidence type="ECO:0000256" key="1">
    <source>
        <dbReference type="SAM" id="Phobius"/>
    </source>
</evidence>
<proteinExistence type="predicted"/>
<feature type="transmembrane region" description="Helical" evidence="1">
    <location>
        <begin position="90"/>
        <end position="111"/>
    </location>
</feature>
<keyword evidence="1" id="KW-0472">Membrane</keyword>
<feature type="transmembrane region" description="Helical" evidence="1">
    <location>
        <begin position="131"/>
        <end position="148"/>
    </location>
</feature>
<dbReference type="AlphaFoldDB" id="A0A4R1HKE9"/>
<gene>
    <name evidence="2" type="ORF">EV378_6380</name>
</gene>
<name>A0A4R1HKE9_PSEEN</name>
<keyword evidence="3" id="KW-1185">Reference proteome</keyword>
<dbReference type="Proteomes" id="UP000295560">
    <property type="component" value="Unassembled WGS sequence"/>
</dbReference>
<evidence type="ECO:0000313" key="2">
    <source>
        <dbReference type="EMBL" id="TCK22378.1"/>
    </source>
</evidence>
<reference evidence="2 3" key="1">
    <citation type="submission" date="2019-03" db="EMBL/GenBank/DDBJ databases">
        <title>Sequencing the genomes of 1000 actinobacteria strains.</title>
        <authorList>
            <person name="Klenk H.-P."/>
        </authorList>
    </citation>
    <scope>NUCLEOTIDE SEQUENCE [LARGE SCALE GENOMIC DNA]</scope>
    <source>
        <strain evidence="2 3">DSM 44969</strain>
    </source>
</reference>
<protein>
    <submittedName>
        <fullName evidence="2">Uncharacterized protein</fullName>
    </submittedName>
</protein>
<evidence type="ECO:0000313" key="3">
    <source>
        <dbReference type="Proteomes" id="UP000295560"/>
    </source>
</evidence>